<dbReference type="EMBL" id="CP001867">
    <property type="protein sequence ID" value="ADB76870.1"/>
    <property type="molecule type" value="Genomic_DNA"/>
</dbReference>
<dbReference type="RefSeq" id="WP_012950295.1">
    <property type="nucleotide sequence ID" value="NC_013757.1"/>
</dbReference>
<gene>
    <name evidence="3" type="ordered locus">Gobs_4308</name>
</gene>
<evidence type="ECO:0000259" key="2">
    <source>
        <dbReference type="Pfam" id="PF00535"/>
    </source>
</evidence>
<reference evidence="3 4" key="1">
    <citation type="journal article" date="2010" name="Stand. Genomic Sci.">
        <title>Complete genome sequence of Geodermatophilus obscurus type strain (G-20).</title>
        <authorList>
            <person name="Ivanova N."/>
            <person name="Sikorski J."/>
            <person name="Jando M."/>
            <person name="Munk C."/>
            <person name="Lapidus A."/>
            <person name="Glavina Del Rio T."/>
            <person name="Copeland A."/>
            <person name="Tice H."/>
            <person name="Cheng J.-F."/>
            <person name="Lucas S."/>
            <person name="Chen F."/>
            <person name="Nolan M."/>
            <person name="Bruce D."/>
            <person name="Goodwin L."/>
            <person name="Pitluck S."/>
            <person name="Mavromatis K."/>
            <person name="Mikhailova N."/>
            <person name="Pati A."/>
            <person name="Chen A."/>
            <person name="Palaniappan K."/>
            <person name="Land M."/>
            <person name="Hauser L."/>
            <person name="Chang Y.-J."/>
            <person name="Jeffries C.D."/>
            <person name="Meincke L."/>
            <person name="Brettin T."/>
            <person name="Detter J.C."/>
            <person name="Detter J.C."/>
            <person name="Rohde M."/>
            <person name="Goeker M."/>
            <person name="Bristow J."/>
            <person name="Eisen J.A."/>
            <person name="Markowitz V."/>
            <person name="Hugenholtz P."/>
            <person name="Kyrpides N.C."/>
            <person name="Klenk H.-P."/>
        </authorList>
    </citation>
    <scope>NUCLEOTIDE SEQUENCE [LARGE SCALE GENOMIC DNA]</scope>
    <source>
        <strain evidence="4">ATCC 25078 / DSM 43160 / JCM 3152 / KCC A-0152 / KCTC 9177 / NBRC 13315 / NRRL B-3577 / G-20</strain>
    </source>
</reference>
<proteinExistence type="inferred from homology"/>
<dbReference type="SUPFAM" id="SSF53448">
    <property type="entry name" value="Nucleotide-diphospho-sugar transferases"/>
    <property type="match status" value="1"/>
</dbReference>
<dbReference type="CAZy" id="GT2">
    <property type="family name" value="Glycosyltransferase Family 2"/>
</dbReference>
<evidence type="ECO:0000313" key="4">
    <source>
        <dbReference type="Proteomes" id="UP000001382"/>
    </source>
</evidence>
<dbReference type="InterPro" id="IPR029044">
    <property type="entry name" value="Nucleotide-diphossugar_trans"/>
</dbReference>
<feature type="domain" description="Glycosyltransferase 2-like" evidence="2">
    <location>
        <begin position="32"/>
        <end position="171"/>
    </location>
</feature>
<dbReference type="GO" id="GO:0016740">
    <property type="term" value="F:transferase activity"/>
    <property type="evidence" value="ECO:0007669"/>
    <property type="project" value="UniProtKB-KW"/>
</dbReference>
<sequence length="273" mass="29659">MSSDLRATPDTTGWAVPRGDVHVLRPRASRYCVVIPVINEGERVLGQLRRLRDLGLDLDVVVADGGSTDGSNDPELLDGLGVRAVLVKRDSGKLSAQLRMGFAFALTEGYEGVITVDGNGKDDVSALPRFVAALDAGAGFVQGSRYVPGGEAVNTPRERHLAIKFLHAPVTSLAARTRYTDTTNGFRGHSRALLLDPRVAPMREVFDTYELLAYLPIRAARLGYRCTEVPVTRAYPDAGDVPTKIHGRRAQFALVEILLRAALGRYDAPRRQG</sequence>
<dbReference type="HOGENOM" id="CLU_070050_0_0_11"/>
<evidence type="ECO:0000256" key="1">
    <source>
        <dbReference type="ARBA" id="ARBA00006739"/>
    </source>
</evidence>
<dbReference type="InterPro" id="IPR001173">
    <property type="entry name" value="Glyco_trans_2-like"/>
</dbReference>
<keyword evidence="4" id="KW-1185">Reference proteome</keyword>
<dbReference type="PANTHER" id="PTHR48090:SF7">
    <property type="entry name" value="RFBJ PROTEIN"/>
    <property type="match status" value="1"/>
</dbReference>
<dbReference type="AlphaFoldDB" id="D2SG02"/>
<comment type="similarity">
    <text evidence="1">Belongs to the glycosyltransferase 2 family.</text>
</comment>
<dbReference type="Proteomes" id="UP000001382">
    <property type="component" value="Chromosome"/>
</dbReference>
<organism evidence="3 4">
    <name type="scientific">Geodermatophilus obscurus (strain ATCC 25078 / DSM 43160 / JCM 3152 / CCUG 61914 / KCC A-0152 / KCTC 9177 / NBRC 13315 / NRRL B-3577 / G-20)</name>
    <dbReference type="NCBI Taxonomy" id="526225"/>
    <lineage>
        <taxon>Bacteria</taxon>
        <taxon>Bacillati</taxon>
        <taxon>Actinomycetota</taxon>
        <taxon>Actinomycetes</taxon>
        <taxon>Geodermatophilales</taxon>
        <taxon>Geodermatophilaceae</taxon>
        <taxon>Geodermatophilus</taxon>
    </lineage>
</organism>
<keyword evidence="3" id="KW-0808">Transferase</keyword>
<dbReference type="CDD" id="cd04179">
    <property type="entry name" value="DPM_DPG-synthase_like"/>
    <property type="match status" value="1"/>
</dbReference>
<evidence type="ECO:0000313" key="3">
    <source>
        <dbReference type="EMBL" id="ADB76870.1"/>
    </source>
</evidence>
<dbReference type="eggNOG" id="COG1216">
    <property type="taxonomic scope" value="Bacteria"/>
</dbReference>
<dbReference type="Pfam" id="PF00535">
    <property type="entry name" value="Glycos_transf_2"/>
    <property type="match status" value="1"/>
</dbReference>
<dbReference type="OrthoDB" id="3177103at2"/>
<dbReference type="PANTHER" id="PTHR48090">
    <property type="entry name" value="UNDECAPRENYL-PHOSPHATE 4-DEOXY-4-FORMAMIDO-L-ARABINOSE TRANSFERASE-RELATED"/>
    <property type="match status" value="1"/>
</dbReference>
<dbReference type="Gene3D" id="3.90.550.10">
    <property type="entry name" value="Spore Coat Polysaccharide Biosynthesis Protein SpsA, Chain A"/>
    <property type="match status" value="1"/>
</dbReference>
<dbReference type="InterPro" id="IPR050256">
    <property type="entry name" value="Glycosyltransferase_2"/>
</dbReference>
<name>D2SG02_GEOOG</name>
<accession>D2SG02</accession>
<reference evidence="4" key="2">
    <citation type="submission" date="2010-01" db="EMBL/GenBank/DDBJ databases">
        <title>The complete genome of Geodermatophilus obscurus DSM 43160.</title>
        <authorList>
            <consortium name="US DOE Joint Genome Institute (JGI-PGF)"/>
            <person name="Lucas S."/>
            <person name="Copeland A."/>
            <person name="Lapidus A."/>
            <person name="Glavina del Rio T."/>
            <person name="Dalin E."/>
            <person name="Tice H."/>
            <person name="Bruce D."/>
            <person name="Goodwin L."/>
            <person name="Pitluck S."/>
            <person name="Kyrpides N."/>
            <person name="Mavromatis K."/>
            <person name="Ivanova N."/>
            <person name="Munk A.C."/>
            <person name="Brettin T."/>
            <person name="Detter J.C."/>
            <person name="Han C."/>
            <person name="Larimer F."/>
            <person name="Land M."/>
            <person name="Hauser L."/>
            <person name="Markowitz V."/>
            <person name="Cheng J.-F."/>
            <person name="Hugenholtz P."/>
            <person name="Woyke T."/>
            <person name="Wu D."/>
            <person name="Jando M."/>
            <person name="Schneider S."/>
            <person name="Klenk H.-P."/>
            <person name="Eisen J.A."/>
        </authorList>
    </citation>
    <scope>NUCLEOTIDE SEQUENCE [LARGE SCALE GENOMIC DNA]</scope>
    <source>
        <strain evidence="4">ATCC 25078 / DSM 43160 / JCM 3152 / KCC A-0152 / KCTC 9177 / NBRC 13315 / NRRL B-3577 / G-20</strain>
    </source>
</reference>
<dbReference type="STRING" id="526225.Gobs_4308"/>
<protein>
    <submittedName>
        <fullName evidence="3">Glycosyl transferase family 2</fullName>
    </submittedName>
</protein>
<dbReference type="KEGG" id="gob:Gobs_4308"/>